<evidence type="ECO:0000256" key="5">
    <source>
        <dbReference type="ARBA" id="ARBA00023136"/>
    </source>
</evidence>
<dbReference type="GO" id="GO:0005741">
    <property type="term" value="C:mitochondrial outer membrane"/>
    <property type="evidence" value="ECO:0007669"/>
    <property type="project" value="UniProtKB-SubCell"/>
</dbReference>
<protein>
    <recommendedName>
        <fullName evidence="7">Bacterial surface antigen (D15) domain-containing protein</fullName>
    </recommendedName>
</protein>
<comment type="caution">
    <text evidence="8">The sequence shown here is derived from an EMBL/GenBank/DDBJ whole genome shotgun (WGS) entry which is preliminary data.</text>
</comment>
<dbReference type="EMBL" id="JH711584">
    <property type="protein sequence ID" value="EIW77129.1"/>
    <property type="molecule type" value="Genomic_DNA"/>
</dbReference>
<dbReference type="AlphaFoldDB" id="A0A5M3MD13"/>
<comment type="subcellular location">
    <subcellularLocation>
        <location evidence="1">Mitochondrion outer membrane</location>
        <topology evidence="1">Multi-pass membrane protein</topology>
    </subcellularLocation>
</comment>
<evidence type="ECO:0000256" key="6">
    <source>
        <dbReference type="SAM" id="MobiDB-lite"/>
    </source>
</evidence>
<dbReference type="OrthoDB" id="1724197at2759"/>
<dbReference type="RefSeq" id="XP_007772571.1">
    <property type="nucleotide sequence ID" value="XM_007774381.1"/>
</dbReference>
<evidence type="ECO:0000313" key="9">
    <source>
        <dbReference type="Proteomes" id="UP000053558"/>
    </source>
</evidence>
<keyword evidence="9" id="KW-1185">Reference proteome</keyword>
<evidence type="ECO:0000256" key="4">
    <source>
        <dbReference type="ARBA" id="ARBA00022692"/>
    </source>
</evidence>
<dbReference type="Pfam" id="PF01103">
    <property type="entry name" value="Omp85"/>
    <property type="match status" value="1"/>
</dbReference>
<name>A0A5M3MD13_CONPW</name>
<dbReference type="InterPro" id="IPR000184">
    <property type="entry name" value="Bac_surfAg_D15"/>
</dbReference>
<evidence type="ECO:0000256" key="1">
    <source>
        <dbReference type="ARBA" id="ARBA00004374"/>
    </source>
</evidence>
<dbReference type="Proteomes" id="UP000053558">
    <property type="component" value="Unassembled WGS sequence"/>
</dbReference>
<accession>A0A5M3MD13</accession>
<keyword evidence="5" id="KW-0472">Membrane</keyword>
<dbReference type="GO" id="GO:0045040">
    <property type="term" value="P:protein insertion into mitochondrial outer membrane"/>
    <property type="evidence" value="ECO:0007669"/>
    <property type="project" value="TreeGrafter"/>
</dbReference>
<evidence type="ECO:0000256" key="3">
    <source>
        <dbReference type="ARBA" id="ARBA00022452"/>
    </source>
</evidence>
<dbReference type="KEGG" id="cput:CONPUDRAFT_84348"/>
<feature type="compositionally biased region" description="Polar residues" evidence="6">
    <location>
        <begin position="57"/>
        <end position="68"/>
    </location>
</feature>
<dbReference type="GeneID" id="19210748"/>
<dbReference type="PANTHER" id="PTHR12815">
    <property type="entry name" value="SORTING AND ASSEMBLY MACHINERY SAMM50 PROTEIN FAMILY MEMBER"/>
    <property type="match status" value="1"/>
</dbReference>
<organism evidence="8 9">
    <name type="scientific">Coniophora puteana (strain RWD-64-598)</name>
    <name type="common">Brown rot fungus</name>
    <dbReference type="NCBI Taxonomy" id="741705"/>
    <lineage>
        <taxon>Eukaryota</taxon>
        <taxon>Fungi</taxon>
        <taxon>Dikarya</taxon>
        <taxon>Basidiomycota</taxon>
        <taxon>Agaricomycotina</taxon>
        <taxon>Agaricomycetes</taxon>
        <taxon>Agaricomycetidae</taxon>
        <taxon>Boletales</taxon>
        <taxon>Coniophorineae</taxon>
        <taxon>Coniophoraceae</taxon>
        <taxon>Coniophora</taxon>
    </lineage>
</organism>
<evidence type="ECO:0000256" key="2">
    <source>
        <dbReference type="ARBA" id="ARBA00010913"/>
    </source>
</evidence>
<feature type="domain" description="Bacterial surface antigen (D15)" evidence="7">
    <location>
        <begin position="152"/>
        <end position="469"/>
    </location>
</feature>
<proteinExistence type="inferred from homology"/>
<evidence type="ECO:0000259" key="7">
    <source>
        <dbReference type="Pfam" id="PF01103"/>
    </source>
</evidence>
<dbReference type="OMA" id="KHPVARF"/>
<comment type="similarity">
    <text evidence="2">Belongs to the SAM50/omp85 family.</text>
</comment>
<sequence length="470" mass="50257">MVFHLAQLVNDNLEAPLRVANVRIEGAHNTRKPFLGWLVRPWLSAHSSSLPLPSSSENPFAKSNTSSLDPFPHHPTLKSVLHTARGIGSVLQDTDIFKSVDARIEASRDPQAAPGDVDIVFKTREKGKFYLKTATEFGHNDGNASATGRIRNALGGGETVEANVSFGTKTRRAYHALFAVPLSPDLRTRGELSLYGLERDLSSYASASEGLRGIRAAIRSDQGALGVHEVAYDAVLRHIGSLTSSASISMRESAGQTFKSALSHSWTLDTRDAGARIAAARGMLAKFSHELAGVGPLGGDASFYKAEGETQASRVLFPGLSASVSARAGILHHFTGKSHFSDRFQLGGPLSVRSFRANSLGPRDGPDSLGGDLYWATGLSLISDLPYKPHWPLKLHAFVNAGRLDAMDRTKSLADNVSACVRAPSVSAGVGLLYRFDPVRVEVNFGVPLVASKSDGLRKGVQVGIGIDFL</sequence>
<gene>
    <name evidence="8" type="ORF">CONPUDRAFT_84348</name>
</gene>
<dbReference type="PANTHER" id="PTHR12815:SF18">
    <property type="entry name" value="SORTING AND ASSEMBLY MACHINERY COMPONENT 50 HOMOLOG"/>
    <property type="match status" value="1"/>
</dbReference>
<keyword evidence="3" id="KW-1134">Transmembrane beta strand</keyword>
<dbReference type="InterPro" id="IPR039910">
    <property type="entry name" value="D15-like"/>
</dbReference>
<keyword evidence="4" id="KW-0812">Transmembrane</keyword>
<feature type="region of interest" description="Disordered" evidence="6">
    <location>
        <begin position="51"/>
        <end position="71"/>
    </location>
</feature>
<reference evidence="9" key="1">
    <citation type="journal article" date="2012" name="Science">
        <title>The Paleozoic origin of enzymatic lignin decomposition reconstructed from 31 fungal genomes.</title>
        <authorList>
            <person name="Floudas D."/>
            <person name="Binder M."/>
            <person name="Riley R."/>
            <person name="Barry K."/>
            <person name="Blanchette R.A."/>
            <person name="Henrissat B."/>
            <person name="Martinez A.T."/>
            <person name="Otillar R."/>
            <person name="Spatafora J.W."/>
            <person name="Yadav J.S."/>
            <person name="Aerts A."/>
            <person name="Benoit I."/>
            <person name="Boyd A."/>
            <person name="Carlson A."/>
            <person name="Copeland A."/>
            <person name="Coutinho P.M."/>
            <person name="de Vries R.P."/>
            <person name="Ferreira P."/>
            <person name="Findley K."/>
            <person name="Foster B."/>
            <person name="Gaskell J."/>
            <person name="Glotzer D."/>
            <person name="Gorecki P."/>
            <person name="Heitman J."/>
            <person name="Hesse C."/>
            <person name="Hori C."/>
            <person name="Igarashi K."/>
            <person name="Jurgens J.A."/>
            <person name="Kallen N."/>
            <person name="Kersten P."/>
            <person name="Kohler A."/>
            <person name="Kuees U."/>
            <person name="Kumar T.K.A."/>
            <person name="Kuo A."/>
            <person name="LaButti K."/>
            <person name="Larrondo L.F."/>
            <person name="Lindquist E."/>
            <person name="Ling A."/>
            <person name="Lombard V."/>
            <person name="Lucas S."/>
            <person name="Lundell T."/>
            <person name="Martin R."/>
            <person name="McLaughlin D.J."/>
            <person name="Morgenstern I."/>
            <person name="Morin E."/>
            <person name="Murat C."/>
            <person name="Nagy L.G."/>
            <person name="Nolan M."/>
            <person name="Ohm R.A."/>
            <person name="Patyshakuliyeva A."/>
            <person name="Rokas A."/>
            <person name="Ruiz-Duenas F.J."/>
            <person name="Sabat G."/>
            <person name="Salamov A."/>
            <person name="Samejima M."/>
            <person name="Schmutz J."/>
            <person name="Slot J.C."/>
            <person name="St John F."/>
            <person name="Stenlid J."/>
            <person name="Sun H."/>
            <person name="Sun S."/>
            <person name="Syed K."/>
            <person name="Tsang A."/>
            <person name="Wiebenga A."/>
            <person name="Young D."/>
            <person name="Pisabarro A."/>
            <person name="Eastwood D.C."/>
            <person name="Martin F."/>
            <person name="Cullen D."/>
            <person name="Grigoriev I.V."/>
            <person name="Hibbett D.S."/>
        </authorList>
    </citation>
    <scope>NUCLEOTIDE SEQUENCE [LARGE SCALE GENOMIC DNA]</scope>
    <source>
        <strain evidence="9">RWD-64-598 SS2</strain>
    </source>
</reference>
<dbReference type="Gene3D" id="2.40.160.50">
    <property type="entry name" value="membrane protein fhac: a member of the omp85/tpsb transporter family"/>
    <property type="match status" value="1"/>
</dbReference>
<evidence type="ECO:0000313" key="8">
    <source>
        <dbReference type="EMBL" id="EIW77129.1"/>
    </source>
</evidence>